<sequence>MTFPRVVTVSVVLAACQVNNVRDTGGGAVSPSSTVTGVTLDSGTNGNPIFLRSHLDRRNLLLCKRKTALQGGFQKFKHLQVIEPR</sequence>
<reference evidence="9" key="1">
    <citation type="submission" date="2021-03" db="EMBL/GenBank/DDBJ databases">
        <title>Molecular epidemiology and mechanisms of colistin and carbapenem resistance in Enterobacteriaceae from clinical isolates, the environment and porcine samples in Pretoria, South Africa.</title>
        <authorList>
            <person name="Bogoshi D."/>
            <person name="Mbelle N.M."/>
            <person name="Naidoo V."/>
            <person name="Osei Sekyere J."/>
        </authorList>
    </citation>
    <scope>NUCLEOTIDE SEQUENCE</scope>
    <source>
        <strain evidence="9">C027</strain>
    </source>
</reference>
<comment type="caution">
    <text evidence="9">The sequence shown here is derived from an EMBL/GenBank/DDBJ whole genome shotgun (WGS) entry which is preliminary data.</text>
</comment>
<evidence type="ECO:0000256" key="1">
    <source>
        <dbReference type="ARBA" id="ARBA00004040"/>
    </source>
</evidence>
<name>A0A939SV16_KLEPN</name>
<evidence type="ECO:0000313" key="10">
    <source>
        <dbReference type="Proteomes" id="UP000664002"/>
    </source>
</evidence>
<dbReference type="GO" id="GO:0019835">
    <property type="term" value="P:cytolysis"/>
    <property type="evidence" value="ECO:0007669"/>
    <property type="project" value="UniProtKB-UniRule"/>
</dbReference>
<keyword evidence="4 8" id="KW-0472">Membrane</keyword>
<evidence type="ECO:0000256" key="7">
    <source>
        <dbReference type="ARBA" id="ARBA00023288"/>
    </source>
</evidence>
<evidence type="ECO:0000256" key="4">
    <source>
        <dbReference type="ARBA" id="ARBA00023136"/>
    </source>
</evidence>
<accession>A0A939SV16</accession>
<evidence type="ECO:0000256" key="2">
    <source>
        <dbReference type="ARBA" id="ARBA00004459"/>
    </source>
</evidence>
<keyword evidence="7 8" id="KW-0449">Lipoprotein</keyword>
<keyword evidence="6 8" id="KW-0998">Cell outer membrane</keyword>
<dbReference type="Proteomes" id="UP000664002">
    <property type="component" value="Unassembled WGS sequence"/>
</dbReference>
<dbReference type="GO" id="GO:0009279">
    <property type="term" value="C:cell outer membrane"/>
    <property type="evidence" value="ECO:0007669"/>
    <property type="project" value="UniProtKB-SubCell"/>
</dbReference>
<organism evidence="9 10">
    <name type="scientific">Klebsiella pneumoniae</name>
    <dbReference type="NCBI Taxonomy" id="573"/>
    <lineage>
        <taxon>Bacteria</taxon>
        <taxon>Pseudomonadati</taxon>
        <taxon>Pseudomonadota</taxon>
        <taxon>Gammaproteobacteria</taxon>
        <taxon>Enterobacterales</taxon>
        <taxon>Enterobacteriaceae</taxon>
        <taxon>Klebsiella/Raoultella group</taxon>
        <taxon>Klebsiella</taxon>
        <taxon>Klebsiella pneumoniae complex</taxon>
    </lineage>
</organism>
<evidence type="ECO:0000313" key="9">
    <source>
        <dbReference type="EMBL" id="MBO1997898.1"/>
    </source>
</evidence>
<dbReference type="InterPro" id="IPR003059">
    <property type="entry name" value="Lysis_col"/>
</dbReference>
<evidence type="ECO:0000256" key="5">
    <source>
        <dbReference type="ARBA" id="ARBA00023139"/>
    </source>
</evidence>
<dbReference type="PRINTS" id="PR01297">
    <property type="entry name" value="LYSISCOLICIN"/>
</dbReference>
<evidence type="ECO:0000256" key="8">
    <source>
        <dbReference type="RuleBase" id="RU368108"/>
    </source>
</evidence>
<comment type="function">
    <text evidence="1 8">Lysis proteins are required for both colicin release and partial cell lysis.</text>
</comment>
<dbReference type="PROSITE" id="PS51257">
    <property type="entry name" value="PROKAR_LIPOPROTEIN"/>
    <property type="match status" value="1"/>
</dbReference>
<gene>
    <name evidence="9" type="ORF">J4730_29695</name>
</gene>
<dbReference type="AlphaFoldDB" id="A0A939SV16"/>
<proteinExistence type="predicted"/>
<protein>
    <recommendedName>
        <fullName evidence="8">Lysis protein for colicin</fullName>
    </recommendedName>
</protein>
<dbReference type="EMBL" id="JAGETM010000049">
    <property type="protein sequence ID" value="MBO1997898.1"/>
    <property type="molecule type" value="Genomic_DNA"/>
</dbReference>
<keyword evidence="3 8" id="KW-0732">Signal</keyword>
<evidence type="ECO:0000256" key="6">
    <source>
        <dbReference type="ARBA" id="ARBA00023237"/>
    </source>
</evidence>
<comment type="subcellular location">
    <subcellularLocation>
        <location evidence="2 8">Cell outer membrane</location>
        <topology evidence="2 8">Lipid-anchor</topology>
    </subcellularLocation>
</comment>
<keyword evidence="5 8" id="KW-0564">Palmitate</keyword>
<dbReference type="Pfam" id="PF02402">
    <property type="entry name" value="Lysis_col"/>
    <property type="match status" value="1"/>
</dbReference>
<evidence type="ECO:0000256" key="3">
    <source>
        <dbReference type="ARBA" id="ARBA00022729"/>
    </source>
</evidence>